<proteinExistence type="predicted"/>
<reference evidence="1 2" key="1">
    <citation type="journal article" date="2016" name="Mol. Biol. Evol.">
        <title>Comparative Genomics of Early-Diverging Mushroom-Forming Fungi Provides Insights into the Origins of Lignocellulose Decay Capabilities.</title>
        <authorList>
            <person name="Nagy L.G."/>
            <person name="Riley R."/>
            <person name="Tritt A."/>
            <person name="Adam C."/>
            <person name="Daum C."/>
            <person name="Floudas D."/>
            <person name="Sun H."/>
            <person name="Yadav J.S."/>
            <person name="Pangilinan J."/>
            <person name="Larsson K.H."/>
            <person name="Matsuura K."/>
            <person name="Barry K."/>
            <person name="Labutti K."/>
            <person name="Kuo R."/>
            <person name="Ohm R.A."/>
            <person name="Bhattacharya S.S."/>
            <person name="Shirouzu T."/>
            <person name="Yoshinaga Y."/>
            <person name="Martin F.M."/>
            <person name="Grigoriev I.V."/>
            <person name="Hibbett D.S."/>
        </authorList>
    </citation>
    <scope>NUCLEOTIDE SEQUENCE [LARGE SCALE GENOMIC DNA]</scope>
    <source>
        <strain evidence="1 2">HHB10207 ss-3</strain>
    </source>
</reference>
<dbReference type="AlphaFoldDB" id="A0A166DSC3"/>
<evidence type="ECO:0000313" key="2">
    <source>
        <dbReference type="Proteomes" id="UP000076798"/>
    </source>
</evidence>
<accession>A0A166DSC3</accession>
<evidence type="ECO:0000313" key="1">
    <source>
        <dbReference type="EMBL" id="KZT38840.1"/>
    </source>
</evidence>
<dbReference type="EMBL" id="KV428056">
    <property type="protein sequence ID" value="KZT38840.1"/>
    <property type="molecule type" value="Genomic_DNA"/>
</dbReference>
<keyword evidence="2" id="KW-1185">Reference proteome</keyword>
<sequence>MRNFPAKGYIHLELRNWENIHGRCGPVKISVKRTGNGFRLGERTSWYRVFSA</sequence>
<protein>
    <submittedName>
        <fullName evidence="1">Uncharacterized protein</fullName>
    </submittedName>
</protein>
<gene>
    <name evidence="1" type="ORF">SISSUDRAFT_1046449</name>
</gene>
<dbReference type="OrthoDB" id="428346at2759"/>
<dbReference type="Proteomes" id="UP000076798">
    <property type="component" value="Unassembled WGS sequence"/>
</dbReference>
<name>A0A166DSC3_9AGAM</name>
<organism evidence="1 2">
    <name type="scientific">Sistotremastrum suecicum HHB10207 ss-3</name>
    <dbReference type="NCBI Taxonomy" id="1314776"/>
    <lineage>
        <taxon>Eukaryota</taxon>
        <taxon>Fungi</taxon>
        <taxon>Dikarya</taxon>
        <taxon>Basidiomycota</taxon>
        <taxon>Agaricomycotina</taxon>
        <taxon>Agaricomycetes</taxon>
        <taxon>Sistotremastrales</taxon>
        <taxon>Sistotremastraceae</taxon>
        <taxon>Sistotremastrum</taxon>
    </lineage>
</organism>